<protein>
    <submittedName>
        <fullName evidence="3">Bis(5'-adenosyl)-triphosphatase</fullName>
    </submittedName>
</protein>
<dbReference type="Gene3D" id="3.30.1360.180">
    <property type="match status" value="1"/>
</dbReference>
<dbReference type="Proteomes" id="UP000271162">
    <property type="component" value="Unassembled WGS sequence"/>
</dbReference>
<dbReference type="AlphaFoldDB" id="A0A158R1D7"/>
<evidence type="ECO:0000313" key="2">
    <source>
        <dbReference type="Proteomes" id="UP000271162"/>
    </source>
</evidence>
<evidence type="ECO:0000313" key="3">
    <source>
        <dbReference type="WBParaSite" id="NBR_0001358701-mRNA-1"/>
    </source>
</evidence>
<dbReference type="InterPro" id="IPR017850">
    <property type="entry name" value="Alkaline_phosphatase_core_sf"/>
</dbReference>
<dbReference type="SUPFAM" id="SSF53649">
    <property type="entry name" value="Alkaline phosphatase-like"/>
    <property type="match status" value="1"/>
</dbReference>
<keyword evidence="2" id="KW-1185">Reference proteome</keyword>
<accession>A0A158R1D7</accession>
<dbReference type="Gene3D" id="3.40.720.10">
    <property type="entry name" value="Alkaline Phosphatase, subunit A"/>
    <property type="match status" value="2"/>
</dbReference>
<dbReference type="PANTHER" id="PTHR10151:SF120">
    <property type="entry name" value="BIS(5'-ADENOSYL)-TRIPHOSPHATASE"/>
    <property type="match status" value="1"/>
</dbReference>
<evidence type="ECO:0000313" key="1">
    <source>
        <dbReference type="EMBL" id="VDL77177.1"/>
    </source>
</evidence>
<reference evidence="1 2" key="2">
    <citation type="submission" date="2018-11" db="EMBL/GenBank/DDBJ databases">
        <authorList>
            <consortium name="Pathogen Informatics"/>
        </authorList>
    </citation>
    <scope>NUCLEOTIDE SEQUENCE [LARGE SCALE GENOMIC DNA]</scope>
</reference>
<gene>
    <name evidence="1" type="ORF">NBR_LOCUS13588</name>
</gene>
<dbReference type="EMBL" id="UYSL01021088">
    <property type="protein sequence ID" value="VDL77177.1"/>
    <property type="molecule type" value="Genomic_DNA"/>
</dbReference>
<reference evidence="3" key="1">
    <citation type="submission" date="2016-04" db="UniProtKB">
        <authorList>
            <consortium name="WormBaseParasite"/>
        </authorList>
    </citation>
    <scope>IDENTIFICATION</scope>
</reference>
<proteinExistence type="predicted"/>
<dbReference type="Pfam" id="PF01663">
    <property type="entry name" value="Phosphodiest"/>
    <property type="match status" value="2"/>
</dbReference>
<dbReference type="InterPro" id="IPR002591">
    <property type="entry name" value="Phosphodiest/P_Trfase"/>
</dbReference>
<name>A0A158R1D7_NIPBR</name>
<sequence length="355" mass="41069">MSLQGALFCSGYENPHSEKETSKKLNHCSYETLPHPANLSDLSSKDGHILHRINNFVKDRVLRNQTASQTDFGGFVPNIYNAAREGVWFTEGVSPQYVTMTSTNHMGLSTGLHAESHGVVGNVFYEKSTLRKFDYFNLSHTPGVIKDSKDPQWVRGEPIWVTNEKADATRHSACLYWPLGDIQFPNAEMPKFFKYVSEPDHTLHENGFFNGELPKTLKQLDEVFGYLIERLSTEELLDQINIVFTADHGHSEIEGTKKMMCIKDYVDYNRVHYAERMLYANDEETIQEAYRNLTRAQKDFKFKMYFRNDTVLKRYFYTKMPDRIGDIVLEPEVGYEVGNKCSKKELRWLVELEQA</sequence>
<dbReference type="PANTHER" id="PTHR10151">
    <property type="entry name" value="ECTONUCLEOTIDE PYROPHOSPHATASE/PHOSPHODIESTERASE"/>
    <property type="match status" value="1"/>
</dbReference>
<dbReference type="GO" id="GO:0016787">
    <property type="term" value="F:hydrolase activity"/>
    <property type="evidence" value="ECO:0007669"/>
    <property type="project" value="UniProtKB-ARBA"/>
</dbReference>
<dbReference type="OMA" id="SACLYWP"/>
<organism evidence="3">
    <name type="scientific">Nippostrongylus brasiliensis</name>
    <name type="common">Rat hookworm</name>
    <dbReference type="NCBI Taxonomy" id="27835"/>
    <lineage>
        <taxon>Eukaryota</taxon>
        <taxon>Metazoa</taxon>
        <taxon>Ecdysozoa</taxon>
        <taxon>Nematoda</taxon>
        <taxon>Chromadorea</taxon>
        <taxon>Rhabditida</taxon>
        <taxon>Rhabditina</taxon>
        <taxon>Rhabditomorpha</taxon>
        <taxon>Strongyloidea</taxon>
        <taxon>Heligmosomidae</taxon>
        <taxon>Nippostrongylus</taxon>
    </lineage>
</organism>
<dbReference type="WBParaSite" id="NBR_0001358701-mRNA-1">
    <property type="protein sequence ID" value="NBR_0001358701-mRNA-1"/>
    <property type="gene ID" value="NBR_0001358701"/>
</dbReference>
<dbReference type="CDD" id="cd16018">
    <property type="entry name" value="Enpp"/>
    <property type="match status" value="1"/>
</dbReference>